<dbReference type="Pfam" id="PF11374">
    <property type="entry name" value="DUF3176"/>
    <property type="match status" value="1"/>
</dbReference>
<reference evidence="2" key="1">
    <citation type="submission" date="2020-02" db="EMBL/GenBank/DDBJ databases">
        <authorList>
            <person name="Palmer J.M."/>
        </authorList>
    </citation>
    <scope>NUCLEOTIDE SEQUENCE</scope>
    <source>
        <strain evidence="2">EPUS1.4</strain>
        <tissue evidence="2">Thallus</tissue>
    </source>
</reference>
<dbReference type="PANTHER" id="PTHR37576:SF2">
    <property type="entry name" value="DEFECT AT LOW TEMPERATURE PROTEIN 1"/>
    <property type="match status" value="1"/>
</dbReference>
<keyword evidence="1" id="KW-0812">Transmembrane</keyword>
<feature type="transmembrane region" description="Helical" evidence="1">
    <location>
        <begin position="31"/>
        <end position="56"/>
    </location>
</feature>
<keyword evidence="3" id="KW-1185">Reference proteome</keyword>
<proteinExistence type="predicted"/>
<organism evidence="2 3">
    <name type="scientific">Endocarpon pusillum</name>
    <dbReference type="NCBI Taxonomy" id="364733"/>
    <lineage>
        <taxon>Eukaryota</taxon>
        <taxon>Fungi</taxon>
        <taxon>Dikarya</taxon>
        <taxon>Ascomycota</taxon>
        <taxon>Pezizomycotina</taxon>
        <taxon>Eurotiomycetes</taxon>
        <taxon>Chaetothyriomycetidae</taxon>
        <taxon>Verrucariales</taxon>
        <taxon>Verrucariaceae</taxon>
        <taxon>Endocarpon</taxon>
    </lineage>
</organism>
<comment type="caution">
    <text evidence="2">The sequence shown here is derived from an EMBL/GenBank/DDBJ whole genome shotgun (WGS) entry which is preliminary data.</text>
</comment>
<feature type="transmembrane region" description="Helical" evidence="1">
    <location>
        <begin position="68"/>
        <end position="87"/>
    </location>
</feature>
<dbReference type="InterPro" id="IPR021514">
    <property type="entry name" value="DUF3176"/>
</dbReference>
<feature type="transmembrane region" description="Helical" evidence="1">
    <location>
        <begin position="128"/>
        <end position="149"/>
    </location>
</feature>
<sequence>MDAYTMGYANTHTGVPGRTLRPWHPGFLARFPWLGLGALLGSILGVVLSVIILITSDGDPISGWRFQPTVYLSIASTATNIMLHFALTEGARVAWWRQAMKEKNKLGDLHRFWDFANSLWAATTSGRYFNLIALACIFTAIAPINGPLLQRAST</sequence>
<evidence type="ECO:0000256" key="1">
    <source>
        <dbReference type="SAM" id="Phobius"/>
    </source>
</evidence>
<dbReference type="EMBL" id="JAACFV010000070">
    <property type="protein sequence ID" value="KAF7507374.1"/>
    <property type="molecule type" value="Genomic_DNA"/>
</dbReference>
<evidence type="ECO:0000313" key="2">
    <source>
        <dbReference type="EMBL" id="KAF7507374.1"/>
    </source>
</evidence>
<dbReference type="OrthoDB" id="5357734at2759"/>
<evidence type="ECO:0000313" key="3">
    <source>
        <dbReference type="Proteomes" id="UP000606974"/>
    </source>
</evidence>
<name>A0A8H7AFZ0_9EURO</name>
<keyword evidence="1" id="KW-1133">Transmembrane helix</keyword>
<protein>
    <submittedName>
        <fullName evidence="2">Uncharacterized protein</fullName>
    </submittedName>
</protein>
<dbReference type="PANTHER" id="PTHR37576">
    <property type="entry name" value="DEFECT AT LOW TEMPERATURE PROTEIN 1"/>
    <property type="match status" value="1"/>
</dbReference>
<accession>A0A8H7AFZ0</accession>
<keyword evidence="1" id="KW-0472">Membrane</keyword>
<dbReference type="AlphaFoldDB" id="A0A8H7AFZ0"/>
<dbReference type="Proteomes" id="UP000606974">
    <property type="component" value="Unassembled WGS sequence"/>
</dbReference>
<gene>
    <name evidence="2" type="ORF">GJ744_010691</name>
</gene>